<proteinExistence type="predicted"/>
<dbReference type="EMBL" id="JAHKPD010000013">
    <property type="protein sequence ID" value="MBU2950944.1"/>
    <property type="molecule type" value="Genomic_DNA"/>
</dbReference>
<accession>A0ACC5U9M0</accession>
<keyword evidence="2" id="KW-1185">Reference proteome</keyword>
<comment type="caution">
    <text evidence="1">The sequence shown here is derived from an EMBL/GenBank/DDBJ whole genome shotgun (WGS) entry which is preliminary data.</text>
</comment>
<organism evidence="1 2">
    <name type="scientific">Pseudotamlana agarivorans</name>
    <dbReference type="NCBI Taxonomy" id="481183"/>
    <lineage>
        <taxon>Bacteria</taxon>
        <taxon>Pseudomonadati</taxon>
        <taxon>Bacteroidota</taxon>
        <taxon>Flavobacteriia</taxon>
        <taxon>Flavobacteriales</taxon>
        <taxon>Flavobacteriaceae</taxon>
        <taxon>Pseudotamlana</taxon>
    </lineage>
</organism>
<reference evidence="1" key="1">
    <citation type="submission" date="2021-05" db="EMBL/GenBank/DDBJ databases">
        <title>Draft genomes of bacteria isolated from model marine particles.</title>
        <authorList>
            <person name="Datta M.S."/>
            <person name="Schwartzman J.A."/>
            <person name="Enke T.N."/>
            <person name="Saavedra J."/>
            <person name="Cermak N."/>
            <person name="Cordero O.X."/>
        </authorList>
    </citation>
    <scope>NUCLEOTIDE SEQUENCE</scope>
    <source>
        <strain evidence="1">I2M19</strain>
    </source>
</reference>
<protein>
    <submittedName>
        <fullName evidence="1">Alpha-L-fucosidase</fullName>
    </submittedName>
</protein>
<gene>
    <name evidence="1" type="ORF">KO493_09555</name>
</gene>
<name>A0ACC5U9M0_9FLAO</name>
<evidence type="ECO:0000313" key="2">
    <source>
        <dbReference type="Proteomes" id="UP001647509"/>
    </source>
</evidence>
<dbReference type="Proteomes" id="UP001647509">
    <property type="component" value="Unassembled WGS sequence"/>
</dbReference>
<sequence>MKRKLIALCLLATISLVHAQKKGKSNESMDKLWGETGVSSDALKSGKAKLFDESNFGMFIHWGLYSHLGGVWNGKTYYGIGEWIKSKNVASIPDDEYMAVAKEFNPTKFDPKAIAKLAKDAGMKYIVITSKHHEGFAMFDSKVNDFNIVKASPYGRDPMKELSAACREIGLGFGFYYSHNQDWTAPGGHKGPKVDENGKPATFKDYFYNKCKPQVKEICTNYGEIDFVWFDTPGKMPKEYVLELEKMVRKLQPNAMLGSRIGYGLGDYASEGDMEVPNRNIEGLWETCDTNNDSWSYAWYDNNFKSPKLILERLIATIGRGGTYLFNVGPDGTGTIPEIGQKFLREAGKWIKKHPQVVYGAGSSPWKHALAWGDVTTKGNSLFLSVYDWPQDKKLYLPGLKTKILSVNAVGGTAAEKITFDQQKDWTVLNVPYQPINDLISVIELKLDTKVEEVSVDSNYGVYPNIENHLLAEFAEVTNAEKKEIKWMEKFGEWIHVKQISKWKKDSKAEWTVNVLKPGYYYLDLKYKGSGRLVWKTITDEGVLVQNQQAATEKFVYYNMGILEFKTAGMHKISVSLVEGDPETSSLEAAKITPIK</sequence>
<evidence type="ECO:0000313" key="1">
    <source>
        <dbReference type="EMBL" id="MBU2950944.1"/>
    </source>
</evidence>